<keyword evidence="2" id="KW-0805">Transcription regulation</keyword>
<feature type="compositionally biased region" description="Low complexity" evidence="6">
    <location>
        <begin position="1"/>
        <end position="17"/>
    </location>
</feature>
<dbReference type="PANTHER" id="PTHR32467">
    <property type="entry name" value="AP2-LIKE ETHYLENE-RESPONSIVE TRANSCRIPTION FACTOR"/>
    <property type="match status" value="1"/>
</dbReference>
<dbReference type="GO" id="GO:0005634">
    <property type="term" value="C:nucleus"/>
    <property type="evidence" value="ECO:0007669"/>
    <property type="project" value="UniProtKB-SubCell"/>
</dbReference>
<feature type="non-terminal residue" evidence="8">
    <location>
        <position position="1"/>
    </location>
</feature>
<keyword evidence="4" id="KW-0804">Transcription</keyword>
<feature type="compositionally biased region" description="Acidic residues" evidence="6">
    <location>
        <begin position="33"/>
        <end position="44"/>
    </location>
</feature>
<dbReference type="Proteomes" id="UP000747110">
    <property type="component" value="Unassembled WGS sequence"/>
</dbReference>
<feature type="domain" description="AP2/ERF" evidence="7">
    <location>
        <begin position="53"/>
        <end position="112"/>
    </location>
</feature>
<dbReference type="InterPro" id="IPR036955">
    <property type="entry name" value="AP2/ERF_dom_sf"/>
</dbReference>
<dbReference type="GO" id="GO:0003677">
    <property type="term" value="F:DNA binding"/>
    <property type="evidence" value="ECO:0007669"/>
    <property type="project" value="UniProtKB-KW"/>
</dbReference>
<dbReference type="CDD" id="cd00018">
    <property type="entry name" value="AP2"/>
    <property type="match status" value="2"/>
</dbReference>
<reference evidence="8" key="1">
    <citation type="journal article" date="2021" name="Proc. Natl. Acad. Sci. U.S.A.">
        <title>Three genomes in the algal genus Volvox reveal the fate of a haploid sex-determining region after a transition to homothallism.</title>
        <authorList>
            <person name="Yamamoto K."/>
            <person name="Hamaji T."/>
            <person name="Kawai-Toyooka H."/>
            <person name="Matsuzaki R."/>
            <person name="Takahashi F."/>
            <person name="Nishimura Y."/>
            <person name="Kawachi M."/>
            <person name="Noguchi H."/>
            <person name="Minakuchi Y."/>
            <person name="Umen J.G."/>
            <person name="Toyoda A."/>
            <person name="Nozaki H."/>
        </authorList>
    </citation>
    <scope>NUCLEOTIDE SEQUENCE</scope>
    <source>
        <strain evidence="8">NIES-3786</strain>
    </source>
</reference>
<evidence type="ECO:0000313" key="8">
    <source>
        <dbReference type="EMBL" id="GIL81120.1"/>
    </source>
</evidence>
<dbReference type="PANTHER" id="PTHR32467:SF90">
    <property type="entry name" value="AP2-LIKE ETHYLENE-RESPONSIVE TRANSCRIPTION FACTOR AIL1"/>
    <property type="match status" value="1"/>
</dbReference>
<evidence type="ECO:0000256" key="2">
    <source>
        <dbReference type="ARBA" id="ARBA00023015"/>
    </source>
</evidence>
<accession>A0A8J4CG48</accession>
<organism evidence="8 9">
    <name type="scientific">Volvox reticuliferus</name>
    <dbReference type="NCBI Taxonomy" id="1737510"/>
    <lineage>
        <taxon>Eukaryota</taxon>
        <taxon>Viridiplantae</taxon>
        <taxon>Chlorophyta</taxon>
        <taxon>core chlorophytes</taxon>
        <taxon>Chlorophyceae</taxon>
        <taxon>CS clade</taxon>
        <taxon>Chlamydomonadales</taxon>
        <taxon>Volvocaceae</taxon>
        <taxon>Volvox</taxon>
    </lineage>
</organism>
<feature type="domain" description="AP2/ERF" evidence="7">
    <location>
        <begin position="148"/>
        <end position="204"/>
    </location>
</feature>
<evidence type="ECO:0000256" key="6">
    <source>
        <dbReference type="SAM" id="MobiDB-lite"/>
    </source>
</evidence>
<comment type="subcellular location">
    <subcellularLocation>
        <location evidence="1">Nucleus</location>
    </subcellularLocation>
</comment>
<dbReference type="SMART" id="SM00380">
    <property type="entry name" value="AP2"/>
    <property type="match status" value="2"/>
</dbReference>
<sequence>LSGSRQSGSSSAGSRSVVGEEDSRGGGATAAEGDGEYEAGEEVEAADKRRSSQYRGVTKHRRSGRWEAHIWVKDIGRQVYLGGYEDEDHAAEAYDVAALKCKGIKGVRTNFSLTRYYSLLPSLEAISLEELIMAVRRQSQGFSRGSSTYRGVTAHPSGRWESRIGIPGSKHIYLGLYENERDAAAAYDKSLVRLRGSAAATNFSLSEYRAELAEYHTFQQAVLLRDQRISFVTKPGQDFEKWIKAGFKAFPNLAGAPVAAAG</sequence>
<evidence type="ECO:0000256" key="4">
    <source>
        <dbReference type="ARBA" id="ARBA00023163"/>
    </source>
</evidence>
<dbReference type="AlphaFoldDB" id="A0A8J4CG48"/>
<feature type="non-terminal residue" evidence="8">
    <location>
        <position position="262"/>
    </location>
</feature>
<evidence type="ECO:0000313" key="9">
    <source>
        <dbReference type="Proteomes" id="UP000747110"/>
    </source>
</evidence>
<evidence type="ECO:0000259" key="7">
    <source>
        <dbReference type="PROSITE" id="PS51032"/>
    </source>
</evidence>
<protein>
    <recommendedName>
        <fullName evidence="7">AP2/ERF domain-containing protein</fullName>
    </recommendedName>
</protein>
<comment type="caution">
    <text evidence="8">The sequence shown here is derived from an EMBL/GenBank/DDBJ whole genome shotgun (WGS) entry which is preliminary data.</text>
</comment>
<keyword evidence="5" id="KW-0539">Nucleus</keyword>
<evidence type="ECO:0000256" key="3">
    <source>
        <dbReference type="ARBA" id="ARBA00023125"/>
    </source>
</evidence>
<dbReference type="SUPFAM" id="SSF54171">
    <property type="entry name" value="DNA-binding domain"/>
    <property type="match status" value="2"/>
</dbReference>
<name>A0A8J4CG48_9CHLO</name>
<dbReference type="Gene3D" id="3.30.730.10">
    <property type="entry name" value="AP2/ERF domain"/>
    <property type="match status" value="2"/>
</dbReference>
<dbReference type="PRINTS" id="PR00367">
    <property type="entry name" value="ETHRSPELEMNT"/>
</dbReference>
<evidence type="ECO:0000256" key="5">
    <source>
        <dbReference type="ARBA" id="ARBA00023242"/>
    </source>
</evidence>
<feature type="region of interest" description="Disordered" evidence="6">
    <location>
        <begin position="1"/>
        <end position="59"/>
    </location>
</feature>
<gene>
    <name evidence="8" type="ORF">Vretifemale_10233</name>
</gene>
<dbReference type="PROSITE" id="PS51032">
    <property type="entry name" value="AP2_ERF"/>
    <property type="match status" value="2"/>
</dbReference>
<keyword evidence="9" id="KW-1185">Reference proteome</keyword>
<dbReference type="Pfam" id="PF00847">
    <property type="entry name" value="AP2"/>
    <property type="match status" value="1"/>
</dbReference>
<dbReference type="InterPro" id="IPR016177">
    <property type="entry name" value="DNA-bd_dom_sf"/>
</dbReference>
<dbReference type="GO" id="GO:0003700">
    <property type="term" value="F:DNA-binding transcription factor activity"/>
    <property type="evidence" value="ECO:0007669"/>
    <property type="project" value="InterPro"/>
</dbReference>
<dbReference type="InterPro" id="IPR001471">
    <property type="entry name" value="AP2/ERF_dom"/>
</dbReference>
<dbReference type="OrthoDB" id="207175at2759"/>
<keyword evidence="3" id="KW-0238">DNA-binding</keyword>
<evidence type="ECO:0000256" key="1">
    <source>
        <dbReference type="ARBA" id="ARBA00004123"/>
    </source>
</evidence>
<proteinExistence type="predicted"/>
<dbReference type="EMBL" id="BNCP01000020">
    <property type="protein sequence ID" value="GIL81120.1"/>
    <property type="molecule type" value="Genomic_DNA"/>
</dbReference>